<accession>A0ABS8P2V3</accession>
<evidence type="ECO:0000313" key="2">
    <source>
        <dbReference type="EMBL" id="MCD2192586.1"/>
    </source>
</evidence>
<reference evidence="2 3" key="1">
    <citation type="submission" date="2021-11" db="EMBL/GenBank/DDBJ databases">
        <title>Draft genome sequence of Actinomycetospora sp. SF1 isolated from the rhizosphere soil.</title>
        <authorList>
            <person name="Duangmal K."/>
            <person name="Chantavorakit T."/>
        </authorList>
    </citation>
    <scope>NUCLEOTIDE SEQUENCE [LARGE SCALE GENOMIC DNA]</scope>
    <source>
        <strain evidence="2 3">TBRC 5722</strain>
    </source>
</reference>
<evidence type="ECO:0000256" key="1">
    <source>
        <dbReference type="SAM" id="MobiDB-lite"/>
    </source>
</evidence>
<dbReference type="EMBL" id="JAJNDB010000001">
    <property type="protein sequence ID" value="MCD2192586.1"/>
    <property type="molecule type" value="Genomic_DNA"/>
</dbReference>
<gene>
    <name evidence="2" type="ORF">LQ327_04180</name>
</gene>
<proteinExistence type="predicted"/>
<dbReference type="Proteomes" id="UP001199469">
    <property type="component" value="Unassembled WGS sequence"/>
</dbReference>
<dbReference type="RefSeq" id="WP_230730272.1">
    <property type="nucleotide sequence ID" value="NZ_JAJNDB010000001.1"/>
</dbReference>
<comment type="caution">
    <text evidence="2">The sequence shown here is derived from an EMBL/GenBank/DDBJ whole genome shotgun (WGS) entry which is preliminary data.</text>
</comment>
<organism evidence="2 3">
    <name type="scientific">Actinomycetospora endophytica</name>
    <dbReference type="NCBI Taxonomy" id="2291215"/>
    <lineage>
        <taxon>Bacteria</taxon>
        <taxon>Bacillati</taxon>
        <taxon>Actinomycetota</taxon>
        <taxon>Actinomycetes</taxon>
        <taxon>Pseudonocardiales</taxon>
        <taxon>Pseudonocardiaceae</taxon>
        <taxon>Actinomycetospora</taxon>
    </lineage>
</organism>
<name>A0ABS8P2V3_9PSEU</name>
<sequence length="147" mass="15468">MIEYAALAGLPVPVRFALSTAALPLEVVVTGVRVLKDVEVLLGELGTQLRALRPAVEAVGEAYADGYVPVVDTIGDVVGDAAAETRTLGGVVLAPVTAVRDVFFPVPDAPAEDELLPDDPPPDPERESLLSWARRQSGAWLGPFGDR</sequence>
<keyword evidence="3" id="KW-1185">Reference proteome</keyword>
<evidence type="ECO:0000313" key="3">
    <source>
        <dbReference type="Proteomes" id="UP001199469"/>
    </source>
</evidence>
<protein>
    <submittedName>
        <fullName evidence="2">Uncharacterized protein</fullName>
    </submittedName>
</protein>
<feature type="region of interest" description="Disordered" evidence="1">
    <location>
        <begin position="110"/>
        <end position="134"/>
    </location>
</feature>
<feature type="compositionally biased region" description="Acidic residues" evidence="1">
    <location>
        <begin position="110"/>
        <end position="122"/>
    </location>
</feature>